<dbReference type="EMBL" id="ADBL01000204">
    <property type="status" value="NOT_ANNOTATED_CDS"/>
    <property type="molecule type" value="Genomic_DNA"/>
</dbReference>
<dbReference type="PROSITE" id="PS51908">
    <property type="entry name" value="ZF_UBZ4"/>
    <property type="match status" value="1"/>
</dbReference>
<feature type="domain" description="RING-type" evidence="20">
    <location>
        <begin position="28"/>
        <end position="66"/>
    </location>
</feature>
<keyword evidence="10 16" id="KW-0863">Zinc-finger</keyword>
<evidence type="ECO:0000256" key="19">
    <source>
        <dbReference type="SAM" id="MobiDB-lite"/>
    </source>
</evidence>
<dbReference type="SMART" id="SM00734">
    <property type="entry name" value="ZnF_Rad18"/>
    <property type="match status" value="1"/>
</dbReference>
<dbReference type="PANTHER" id="PTHR14134">
    <property type="entry name" value="E3 UBIQUITIN-PROTEIN LIGASE RAD18"/>
    <property type="match status" value="1"/>
</dbReference>
<keyword evidence="12 18" id="KW-0862">Zinc</keyword>
<protein>
    <recommendedName>
        <fullName evidence="6 18">Postreplication repair E3 ubiquitin-protein ligase RAD18</fullName>
        <ecNumber evidence="5 18">2.3.2.27</ecNumber>
    </recommendedName>
    <alternativeName>
        <fullName evidence="18">RING-type E3 ubiquitin transferase RAD18</fullName>
    </alternativeName>
</protein>
<evidence type="ECO:0000313" key="23">
    <source>
        <dbReference type="EMBL" id="KLU81784.1"/>
    </source>
</evidence>
<dbReference type="GO" id="GO:0003697">
    <property type="term" value="F:single-stranded DNA binding"/>
    <property type="evidence" value="ECO:0007669"/>
    <property type="project" value="UniProtKB-UniRule"/>
</dbReference>
<feature type="compositionally biased region" description="Basic residues" evidence="19">
    <location>
        <begin position="125"/>
        <end position="136"/>
    </location>
</feature>
<keyword evidence="15 18" id="KW-0539">Nucleus</keyword>
<feature type="compositionally biased region" description="Low complexity" evidence="19">
    <location>
        <begin position="200"/>
        <end position="220"/>
    </location>
</feature>
<comment type="catalytic activity">
    <reaction evidence="1 18">
        <text>S-ubiquitinyl-[E2 ubiquitin-conjugating enzyme]-L-cysteine + [acceptor protein]-L-lysine = [E2 ubiquitin-conjugating enzyme]-L-cysteine + N(6)-ubiquitinyl-[acceptor protein]-L-lysine.</text>
        <dbReference type="EC" id="2.3.2.27"/>
    </reaction>
</comment>
<reference evidence="24" key="5">
    <citation type="submission" date="2015-06" db="UniProtKB">
        <authorList>
            <consortium name="EnsemblFungi"/>
        </authorList>
    </citation>
    <scope>IDENTIFICATION</scope>
    <source>
        <strain evidence="24">ATCC 64411</strain>
    </source>
</reference>
<dbReference type="GO" id="GO:0005634">
    <property type="term" value="C:nucleus"/>
    <property type="evidence" value="ECO:0007669"/>
    <property type="project" value="UniProtKB-SubCell"/>
</dbReference>
<dbReference type="Gene3D" id="3.30.40.10">
    <property type="entry name" value="Zinc/RING finger domain, C3HC4 (zinc finger)"/>
    <property type="match status" value="1"/>
</dbReference>
<reference evidence="23" key="3">
    <citation type="submission" date="2011-03" db="EMBL/GenBank/DDBJ databases">
        <title>Annotation of Magnaporthe poae ATCC 64411.</title>
        <authorList>
            <person name="Ma L.-J."/>
            <person name="Dead R."/>
            <person name="Young S.K."/>
            <person name="Zeng Q."/>
            <person name="Gargeya S."/>
            <person name="Fitzgerald M."/>
            <person name="Haas B."/>
            <person name="Abouelleil A."/>
            <person name="Alvarado L."/>
            <person name="Arachchi H.M."/>
            <person name="Berlin A."/>
            <person name="Brown A."/>
            <person name="Chapman S.B."/>
            <person name="Chen Z."/>
            <person name="Dunbar C."/>
            <person name="Freedman E."/>
            <person name="Gearin G."/>
            <person name="Gellesch M."/>
            <person name="Goldberg J."/>
            <person name="Griggs A."/>
            <person name="Gujja S."/>
            <person name="Heiman D."/>
            <person name="Howarth C."/>
            <person name="Larson L."/>
            <person name="Lui A."/>
            <person name="MacDonald P.J.P."/>
            <person name="Mehta T."/>
            <person name="Montmayeur A."/>
            <person name="Murphy C."/>
            <person name="Neiman D."/>
            <person name="Pearson M."/>
            <person name="Priest M."/>
            <person name="Roberts A."/>
            <person name="Saif S."/>
            <person name="Shea T."/>
            <person name="Shenoy N."/>
            <person name="Sisk P."/>
            <person name="Stolte C."/>
            <person name="Sykes S."/>
            <person name="Yandava C."/>
            <person name="Wortman J."/>
            <person name="Nusbaum C."/>
            <person name="Birren B."/>
        </authorList>
    </citation>
    <scope>NUCLEOTIDE SEQUENCE</scope>
    <source>
        <strain evidence="23">ATCC 64411</strain>
    </source>
</reference>
<evidence type="ECO:0000256" key="5">
    <source>
        <dbReference type="ARBA" id="ARBA00012483"/>
    </source>
</evidence>
<dbReference type="InterPro" id="IPR001841">
    <property type="entry name" value="Znf_RING"/>
</dbReference>
<dbReference type="EnsemblFungi" id="MAPG_00865T0">
    <property type="protein sequence ID" value="MAPG_00865T0"/>
    <property type="gene ID" value="MAPG_00865"/>
</dbReference>
<evidence type="ECO:0000259" key="20">
    <source>
        <dbReference type="PROSITE" id="PS50089"/>
    </source>
</evidence>
<dbReference type="STRING" id="644358.A0A0C4DM63"/>
<feature type="domain" description="SAP" evidence="21">
    <location>
        <begin position="246"/>
        <end position="280"/>
    </location>
</feature>
<dbReference type="InterPro" id="IPR006642">
    <property type="entry name" value="Rad18_UBZ4"/>
</dbReference>
<evidence type="ECO:0000256" key="16">
    <source>
        <dbReference type="PROSITE-ProRule" id="PRU00175"/>
    </source>
</evidence>
<feature type="region of interest" description="Disordered" evidence="19">
    <location>
        <begin position="191"/>
        <end position="240"/>
    </location>
</feature>
<feature type="region of interest" description="Disordered" evidence="19">
    <location>
        <begin position="350"/>
        <end position="399"/>
    </location>
</feature>
<dbReference type="PROSITE" id="PS00518">
    <property type="entry name" value="ZF_RING_1"/>
    <property type="match status" value="1"/>
</dbReference>
<evidence type="ECO:0000313" key="24">
    <source>
        <dbReference type="EnsemblFungi" id="MAPG_00865T0"/>
    </source>
</evidence>
<comment type="pathway">
    <text evidence="3 18">Protein modification; protein ubiquitination.</text>
</comment>
<keyword evidence="14 17" id="KW-0234">DNA repair</keyword>
<comment type="similarity">
    <text evidence="4 18">Belongs to the RAD18 family.</text>
</comment>
<evidence type="ECO:0000256" key="14">
    <source>
        <dbReference type="ARBA" id="ARBA00023204"/>
    </source>
</evidence>
<evidence type="ECO:0000256" key="11">
    <source>
        <dbReference type="ARBA" id="ARBA00022786"/>
    </source>
</evidence>
<evidence type="ECO:0000256" key="1">
    <source>
        <dbReference type="ARBA" id="ARBA00000900"/>
    </source>
</evidence>
<dbReference type="VEuPathDB" id="FungiDB:MAPG_00865"/>
<keyword evidence="13 18" id="KW-0238">DNA-binding</keyword>
<evidence type="ECO:0000256" key="8">
    <source>
        <dbReference type="ARBA" id="ARBA00022723"/>
    </source>
</evidence>
<feature type="region of interest" description="Disordered" evidence="19">
    <location>
        <begin position="98"/>
        <end position="141"/>
    </location>
</feature>
<comment type="subcellular location">
    <subcellularLocation>
        <location evidence="2 18">Nucleus</location>
    </subcellularLocation>
</comment>
<dbReference type="InterPro" id="IPR003034">
    <property type="entry name" value="SAP_dom"/>
</dbReference>
<comment type="function">
    <text evidence="18">E3 RING-finger protein, member of the UBC2/RAD6 epistasis group. Associates to the E2 ubiquitin conjugating enzyme UBC2/RAD6 to form the UBC2-RAD18 ubiquitin ligase complex involved in postreplicative repair (PRR) of damaged DNA.</text>
</comment>
<dbReference type="EMBL" id="GL876966">
    <property type="protein sequence ID" value="KLU81784.1"/>
    <property type="molecule type" value="Genomic_DNA"/>
</dbReference>
<reference evidence="25" key="1">
    <citation type="submission" date="2010-05" db="EMBL/GenBank/DDBJ databases">
        <title>The genome sequence of Magnaporthe poae strain ATCC 64411.</title>
        <authorList>
            <person name="Ma L.-J."/>
            <person name="Dead R."/>
            <person name="Young S."/>
            <person name="Zeng Q."/>
            <person name="Koehrsen M."/>
            <person name="Alvarado L."/>
            <person name="Berlin A."/>
            <person name="Chapman S.B."/>
            <person name="Chen Z."/>
            <person name="Freedman E."/>
            <person name="Gellesch M."/>
            <person name="Goldberg J."/>
            <person name="Griggs A."/>
            <person name="Gujja S."/>
            <person name="Heilman E.R."/>
            <person name="Heiman D."/>
            <person name="Hepburn T."/>
            <person name="Howarth C."/>
            <person name="Jen D."/>
            <person name="Larson L."/>
            <person name="Mehta T."/>
            <person name="Neiman D."/>
            <person name="Pearson M."/>
            <person name="Roberts A."/>
            <person name="Saif S."/>
            <person name="Shea T."/>
            <person name="Shenoy N."/>
            <person name="Sisk P."/>
            <person name="Stolte C."/>
            <person name="Sykes S."/>
            <person name="Walk T."/>
            <person name="White J."/>
            <person name="Yandava C."/>
            <person name="Haas B."/>
            <person name="Nusbaum C."/>
            <person name="Birren B."/>
        </authorList>
    </citation>
    <scope>NUCLEOTIDE SEQUENCE [LARGE SCALE GENOMIC DNA]</scope>
    <source>
        <strain evidence="25">ATCC 64411 / 73-15</strain>
    </source>
</reference>
<evidence type="ECO:0000313" key="25">
    <source>
        <dbReference type="Proteomes" id="UP000011715"/>
    </source>
</evidence>
<dbReference type="InterPro" id="IPR039577">
    <property type="entry name" value="Rad18"/>
</dbReference>
<dbReference type="AlphaFoldDB" id="A0A0C4DM63"/>
<reference evidence="23" key="2">
    <citation type="submission" date="2010-05" db="EMBL/GenBank/DDBJ databases">
        <title>The Genome Sequence of Magnaporthe poae strain ATCC 64411.</title>
        <authorList>
            <consortium name="The Broad Institute Genome Sequencing Platform"/>
            <consortium name="Broad Institute Genome Sequencing Center for Infectious Disease"/>
            <person name="Ma L.-J."/>
            <person name="Dead R."/>
            <person name="Young S."/>
            <person name="Zeng Q."/>
            <person name="Koehrsen M."/>
            <person name="Alvarado L."/>
            <person name="Berlin A."/>
            <person name="Chapman S.B."/>
            <person name="Chen Z."/>
            <person name="Freedman E."/>
            <person name="Gellesch M."/>
            <person name="Goldberg J."/>
            <person name="Griggs A."/>
            <person name="Gujja S."/>
            <person name="Heilman E.R."/>
            <person name="Heiman D."/>
            <person name="Hepburn T."/>
            <person name="Howarth C."/>
            <person name="Jen D."/>
            <person name="Larson L."/>
            <person name="Mehta T."/>
            <person name="Neiman D."/>
            <person name="Pearson M."/>
            <person name="Roberts A."/>
            <person name="Saif S."/>
            <person name="Shea T."/>
            <person name="Shenoy N."/>
            <person name="Sisk P."/>
            <person name="Stolte C."/>
            <person name="Sykes S."/>
            <person name="Walk T."/>
            <person name="White J."/>
            <person name="Yandava C."/>
            <person name="Haas B."/>
            <person name="Nusbaum C."/>
            <person name="Birren B."/>
        </authorList>
    </citation>
    <scope>NUCLEOTIDE SEQUENCE</scope>
    <source>
        <strain evidence="23">ATCC 64411</strain>
    </source>
</reference>
<sequence length="456" mass="49298">MDADVPDSTDWLGTPLAGLMQVEQAFRCHVCKDLYNSPMITSCSHTFCSLCIRRSLSVDGKCPLCRATDQENKLRGNWALREAVDAFTATRAALLQVARAPPPAPPSPKRKAEDDIEDDEAAERKRPKMSTRRSKTRAAEATAAMMKEEVDVIEIRDEENADYVPDDGLVACPICWTRMKPMQVDKHIDTSCPGVPSENPMSTTTAPAAAPGSSSSKGQSGLFGAASTAQQQPAKPPPERLPFLNYSILTDQALRKKLSALGVSPSGNRQLLERRHKEWVTLWNANCDSSRPKRKGELLQDLSVWERTVGAPAPSRSSAMGAQIKDKDFDGEAWASKHESSFRDLIANARRTRSKAKQHPVAAADEGHQGVQENSASGPEPHGTSMEQPPSRGGETLHTEDSVKAELTSPLAVHPQVDLYHAGAGPPLEACDTGLAIVGGQPPQLNSVHDGNIRGV</sequence>
<feature type="domain" description="UBZ4-type" evidence="22">
    <location>
        <begin position="169"/>
        <end position="197"/>
    </location>
</feature>
<keyword evidence="7 18" id="KW-0808">Transferase</keyword>
<organism evidence="24 25">
    <name type="scientific">Magnaporthiopsis poae (strain ATCC 64411 / 73-15)</name>
    <name type="common">Kentucky bluegrass fungus</name>
    <name type="synonym">Magnaporthe poae</name>
    <dbReference type="NCBI Taxonomy" id="644358"/>
    <lineage>
        <taxon>Eukaryota</taxon>
        <taxon>Fungi</taxon>
        <taxon>Dikarya</taxon>
        <taxon>Ascomycota</taxon>
        <taxon>Pezizomycotina</taxon>
        <taxon>Sordariomycetes</taxon>
        <taxon>Sordariomycetidae</taxon>
        <taxon>Magnaporthales</taxon>
        <taxon>Magnaporthaceae</taxon>
        <taxon>Magnaporthiopsis</taxon>
    </lineage>
</organism>
<dbReference type="UniPathway" id="UPA00143"/>
<evidence type="ECO:0000256" key="6">
    <source>
        <dbReference type="ARBA" id="ARBA00015551"/>
    </source>
</evidence>
<dbReference type="GO" id="GO:0061630">
    <property type="term" value="F:ubiquitin protein ligase activity"/>
    <property type="evidence" value="ECO:0007669"/>
    <property type="project" value="UniProtKB-UniRule"/>
</dbReference>
<name>A0A0C4DM63_MAGP6</name>
<dbReference type="GO" id="GO:0006281">
    <property type="term" value="P:DNA repair"/>
    <property type="evidence" value="ECO:0007669"/>
    <property type="project" value="UniProtKB-KW"/>
</dbReference>
<gene>
    <name evidence="23" type="ORF">MAPG_00865</name>
</gene>
<dbReference type="Pfam" id="PF13923">
    <property type="entry name" value="zf-C3HC4_2"/>
    <property type="match status" value="1"/>
</dbReference>
<proteinExistence type="inferred from homology"/>
<evidence type="ECO:0000256" key="7">
    <source>
        <dbReference type="ARBA" id="ARBA00022679"/>
    </source>
</evidence>
<evidence type="ECO:0000256" key="10">
    <source>
        <dbReference type="ARBA" id="ARBA00022771"/>
    </source>
</evidence>
<dbReference type="InterPro" id="IPR013083">
    <property type="entry name" value="Znf_RING/FYVE/PHD"/>
</dbReference>
<dbReference type="Proteomes" id="UP000011715">
    <property type="component" value="Unassembled WGS sequence"/>
</dbReference>
<evidence type="ECO:0000256" key="13">
    <source>
        <dbReference type="ARBA" id="ARBA00023125"/>
    </source>
</evidence>
<evidence type="ECO:0000256" key="4">
    <source>
        <dbReference type="ARBA" id="ARBA00009506"/>
    </source>
</evidence>
<reference evidence="24" key="4">
    <citation type="journal article" date="2015" name="G3 (Bethesda)">
        <title>Genome sequences of three phytopathogenic species of the Magnaporthaceae family of fungi.</title>
        <authorList>
            <person name="Okagaki L.H."/>
            <person name="Nunes C.C."/>
            <person name="Sailsbery J."/>
            <person name="Clay B."/>
            <person name="Brown D."/>
            <person name="John T."/>
            <person name="Oh Y."/>
            <person name="Young N."/>
            <person name="Fitzgerald M."/>
            <person name="Haas B.J."/>
            <person name="Zeng Q."/>
            <person name="Young S."/>
            <person name="Adiconis X."/>
            <person name="Fan L."/>
            <person name="Levin J.Z."/>
            <person name="Mitchell T.K."/>
            <person name="Okubara P.A."/>
            <person name="Farman M.L."/>
            <person name="Kohn L.M."/>
            <person name="Birren B."/>
            <person name="Ma L.-J."/>
            <person name="Dean R.A."/>
        </authorList>
    </citation>
    <scope>NUCLEOTIDE SEQUENCE</scope>
    <source>
        <strain evidence="24">ATCC 64411 / 73-15</strain>
    </source>
</reference>
<evidence type="ECO:0000259" key="22">
    <source>
        <dbReference type="PROSITE" id="PS51908"/>
    </source>
</evidence>
<keyword evidence="11 18" id="KW-0833">Ubl conjugation pathway</keyword>
<dbReference type="PANTHER" id="PTHR14134:SF2">
    <property type="entry name" value="E3 UBIQUITIN-PROTEIN LIGASE RAD18"/>
    <property type="match status" value="1"/>
</dbReference>
<dbReference type="SUPFAM" id="SSF57850">
    <property type="entry name" value="RING/U-box"/>
    <property type="match status" value="1"/>
</dbReference>
<dbReference type="PROSITE" id="PS50089">
    <property type="entry name" value="ZF_RING_2"/>
    <property type="match status" value="1"/>
</dbReference>
<dbReference type="EC" id="2.3.2.27" evidence="5 18"/>
<dbReference type="SMART" id="SM00184">
    <property type="entry name" value="RING"/>
    <property type="match status" value="1"/>
</dbReference>
<evidence type="ECO:0000256" key="18">
    <source>
        <dbReference type="RuleBase" id="RU368093"/>
    </source>
</evidence>
<dbReference type="InterPro" id="IPR004580">
    <property type="entry name" value="Rad18_fungi"/>
</dbReference>
<keyword evidence="8 18" id="KW-0479">Metal-binding</keyword>
<keyword evidence="9 17" id="KW-0227">DNA damage</keyword>
<dbReference type="PROSITE" id="PS50800">
    <property type="entry name" value="SAP"/>
    <property type="match status" value="1"/>
</dbReference>
<evidence type="ECO:0000256" key="9">
    <source>
        <dbReference type="ARBA" id="ARBA00022763"/>
    </source>
</evidence>
<dbReference type="GO" id="GO:0006513">
    <property type="term" value="P:protein monoubiquitination"/>
    <property type="evidence" value="ECO:0007669"/>
    <property type="project" value="InterPro"/>
</dbReference>
<dbReference type="GO" id="GO:0008270">
    <property type="term" value="F:zinc ion binding"/>
    <property type="evidence" value="ECO:0007669"/>
    <property type="project" value="UniProtKB-KW"/>
</dbReference>
<dbReference type="GO" id="GO:0097505">
    <property type="term" value="C:Rad6-Rad18 complex"/>
    <property type="evidence" value="ECO:0007669"/>
    <property type="project" value="TreeGrafter"/>
</dbReference>
<accession>A0A0C4DM63</accession>
<dbReference type="GO" id="GO:0006301">
    <property type="term" value="P:DNA damage tolerance"/>
    <property type="evidence" value="ECO:0007669"/>
    <property type="project" value="InterPro"/>
</dbReference>
<comment type="subunit">
    <text evidence="18">Interacts with E2 UBC2, forming a complex with ubiquitin ligase activity.</text>
</comment>
<dbReference type="FunFam" id="3.30.40.10:FF:000172">
    <property type="entry name" value="E3 ubiquitin-protein ligase RAD18"/>
    <property type="match status" value="1"/>
</dbReference>
<dbReference type="OMA" id="AKSEYEP"/>
<keyword evidence="25" id="KW-1185">Reference proteome</keyword>
<dbReference type="InterPro" id="IPR017907">
    <property type="entry name" value="Znf_RING_CS"/>
</dbReference>
<dbReference type="SMART" id="SM00513">
    <property type="entry name" value="SAP"/>
    <property type="match status" value="1"/>
</dbReference>
<dbReference type="OrthoDB" id="9049620at2759"/>
<dbReference type="eggNOG" id="KOG0287">
    <property type="taxonomic scope" value="Eukaryota"/>
</dbReference>
<evidence type="ECO:0000259" key="21">
    <source>
        <dbReference type="PROSITE" id="PS50800"/>
    </source>
</evidence>
<evidence type="ECO:0000256" key="15">
    <source>
        <dbReference type="ARBA" id="ARBA00023242"/>
    </source>
</evidence>
<evidence type="ECO:0000256" key="2">
    <source>
        <dbReference type="ARBA" id="ARBA00004123"/>
    </source>
</evidence>
<evidence type="ECO:0000256" key="17">
    <source>
        <dbReference type="PROSITE-ProRule" id="PRU01256"/>
    </source>
</evidence>
<evidence type="ECO:0000256" key="12">
    <source>
        <dbReference type="ARBA" id="ARBA00022833"/>
    </source>
</evidence>
<dbReference type="NCBIfam" id="TIGR00599">
    <property type="entry name" value="rad18"/>
    <property type="match status" value="1"/>
</dbReference>
<evidence type="ECO:0000256" key="3">
    <source>
        <dbReference type="ARBA" id="ARBA00004906"/>
    </source>
</evidence>